<proteinExistence type="predicted"/>
<dbReference type="AlphaFoldDB" id="D7MJU9"/>
<keyword evidence="1" id="KW-1133">Transmembrane helix</keyword>
<dbReference type="Gramene" id="scaffold_704183.1">
    <property type="protein sequence ID" value="scaffold_704183.1"/>
    <property type="gene ID" value="scaffold_704183.1"/>
</dbReference>
<reference evidence="3" key="1">
    <citation type="journal article" date="2011" name="Nat. Genet.">
        <title>The Arabidopsis lyrata genome sequence and the basis of rapid genome size change.</title>
        <authorList>
            <person name="Hu T.T."/>
            <person name="Pattyn P."/>
            <person name="Bakker E.G."/>
            <person name="Cao J."/>
            <person name="Cheng J.-F."/>
            <person name="Clark R.M."/>
            <person name="Fahlgren N."/>
            <person name="Fawcett J.A."/>
            <person name="Grimwood J."/>
            <person name="Gundlach H."/>
            <person name="Haberer G."/>
            <person name="Hollister J.D."/>
            <person name="Ossowski S."/>
            <person name="Ottilar R.P."/>
            <person name="Salamov A.A."/>
            <person name="Schneeberger K."/>
            <person name="Spannagl M."/>
            <person name="Wang X."/>
            <person name="Yang L."/>
            <person name="Nasrallah M.E."/>
            <person name="Bergelson J."/>
            <person name="Carrington J.C."/>
            <person name="Gaut B.S."/>
            <person name="Schmutz J."/>
            <person name="Mayer K.F.X."/>
            <person name="Van de Peer Y."/>
            <person name="Grigoriev I.V."/>
            <person name="Nordborg M."/>
            <person name="Weigel D."/>
            <person name="Guo Y.-L."/>
        </authorList>
    </citation>
    <scope>NUCLEOTIDE SEQUENCE [LARGE SCALE GENOMIC DNA]</scope>
    <source>
        <strain evidence="3">cv. MN47</strain>
    </source>
</reference>
<evidence type="ECO:0000313" key="2">
    <source>
        <dbReference type="EMBL" id="EFH47083.1"/>
    </source>
</evidence>
<evidence type="ECO:0000256" key="1">
    <source>
        <dbReference type="SAM" id="Phobius"/>
    </source>
</evidence>
<gene>
    <name evidence="2" type="ORF">ARALYDRAFT_916441</name>
</gene>
<accession>D7MJU9</accession>
<name>D7MJU9_ARALL</name>
<dbReference type="HOGENOM" id="CLU_2761239_0_0_1"/>
<sequence>MSLDIDSMVLVNSGLENLNSPILSKICAWGVMLGLFALSLIATAYACYIISKTLRIHALKSKRNKERGIG</sequence>
<organism evidence="3">
    <name type="scientific">Arabidopsis lyrata subsp. lyrata</name>
    <name type="common">Lyre-leaved rock-cress</name>
    <dbReference type="NCBI Taxonomy" id="81972"/>
    <lineage>
        <taxon>Eukaryota</taxon>
        <taxon>Viridiplantae</taxon>
        <taxon>Streptophyta</taxon>
        <taxon>Embryophyta</taxon>
        <taxon>Tracheophyta</taxon>
        <taxon>Spermatophyta</taxon>
        <taxon>Magnoliopsida</taxon>
        <taxon>eudicotyledons</taxon>
        <taxon>Gunneridae</taxon>
        <taxon>Pentapetalae</taxon>
        <taxon>rosids</taxon>
        <taxon>malvids</taxon>
        <taxon>Brassicales</taxon>
        <taxon>Brassicaceae</taxon>
        <taxon>Camelineae</taxon>
        <taxon>Arabidopsis</taxon>
    </lineage>
</organism>
<keyword evidence="1" id="KW-0472">Membrane</keyword>
<feature type="transmembrane region" description="Helical" evidence="1">
    <location>
        <begin position="28"/>
        <end position="50"/>
    </location>
</feature>
<dbReference type="Proteomes" id="UP000008694">
    <property type="component" value="Unassembled WGS sequence"/>
</dbReference>
<keyword evidence="3" id="KW-1185">Reference proteome</keyword>
<dbReference type="EMBL" id="GL348719">
    <property type="protein sequence ID" value="EFH47083.1"/>
    <property type="molecule type" value="Genomic_DNA"/>
</dbReference>
<keyword evidence="1" id="KW-0812">Transmembrane</keyword>
<evidence type="ECO:0000313" key="3">
    <source>
        <dbReference type="Proteomes" id="UP000008694"/>
    </source>
</evidence>
<protein>
    <submittedName>
        <fullName evidence="2">Uncharacterized protein</fullName>
    </submittedName>
</protein>